<gene>
    <name evidence="1" type="ORF">ACH4OY_15645</name>
</gene>
<comment type="caution">
    <text evidence="1">The sequence shown here is derived from an EMBL/GenBank/DDBJ whole genome shotgun (WGS) entry which is preliminary data.</text>
</comment>
<name>A0ABW7SNJ8_9ACTN</name>
<dbReference type="RefSeq" id="WP_396680101.1">
    <property type="nucleotide sequence ID" value="NZ_JBIRPU010000009.1"/>
</dbReference>
<sequence length="147" mass="16406">MSYPMWTEQHLPVLRAAVELCDEQDGTASEVDIAERLGSNDVAVQAALKGLLAEDPPFFVKADRRFEGGYERVWQPTGHARRVIRQWPSAEVRLNEIIQILQLVADREPDEERRGWLRKTADWLGSAGRDAAVDVTAAVISRQIGGA</sequence>
<protein>
    <submittedName>
        <fullName evidence="1">Uncharacterized protein</fullName>
    </submittedName>
</protein>
<proteinExistence type="predicted"/>
<accession>A0ABW7SNJ8</accession>
<dbReference type="Proteomes" id="UP001611075">
    <property type="component" value="Unassembled WGS sequence"/>
</dbReference>
<reference evidence="1 2" key="1">
    <citation type="submission" date="2024-10" db="EMBL/GenBank/DDBJ databases">
        <title>The Natural Products Discovery Center: Release of the First 8490 Sequenced Strains for Exploring Actinobacteria Biosynthetic Diversity.</title>
        <authorList>
            <person name="Kalkreuter E."/>
            <person name="Kautsar S.A."/>
            <person name="Yang D."/>
            <person name="Bader C.D."/>
            <person name="Teijaro C.N."/>
            <person name="Fluegel L."/>
            <person name="Davis C.M."/>
            <person name="Simpson J.R."/>
            <person name="Lauterbach L."/>
            <person name="Steele A.D."/>
            <person name="Gui C."/>
            <person name="Meng S."/>
            <person name="Li G."/>
            <person name="Viehrig K."/>
            <person name="Ye F."/>
            <person name="Su P."/>
            <person name="Kiefer A.F."/>
            <person name="Nichols A."/>
            <person name="Cepeda A.J."/>
            <person name="Yan W."/>
            <person name="Fan B."/>
            <person name="Jiang Y."/>
            <person name="Adhikari A."/>
            <person name="Zheng C.-J."/>
            <person name="Schuster L."/>
            <person name="Cowan T.M."/>
            <person name="Smanski M.J."/>
            <person name="Chevrette M.G."/>
            <person name="De Carvalho L.P.S."/>
            <person name="Shen B."/>
        </authorList>
    </citation>
    <scope>NUCLEOTIDE SEQUENCE [LARGE SCALE GENOMIC DNA]</scope>
    <source>
        <strain evidence="1 2">NPDC021253</strain>
    </source>
</reference>
<evidence type="ECO:0000313" key="1">
    <source>
        <dbReference type="EMBL" id="MFI0794101.1"/>
    </source>
</evidence>
<organism evidence="1 2">
    <name type="scientific">Micromonospora rubida</name>
    <dbReference type="NCBI Taxonomy" id="2697657"/>
    <lineage>
        <taxon>Bacteria</taxon>
        <taxon>Bacillati</taxon>
        <taxon>Actinomycetota</taxon>
        <taxon>Actinomycetes</taxon>
        <taxon>Micromonosporales</taxon>
        <taxon>Micromonosporaceae</taxon>
        <taxon>Micromonospora</taxon>
    </lineage>
</organism>
<dbReference type="EMBL" id="JBIRPU010000009">
    <property type="protein sequence ID" value="MFI0794101.1"/>
    <property type="molecule type" value="Genomic_DNA"/>
</dbReference>
<evidence type="ECO:0000313" key="2">
    <source>
        <dbReference type="Proteomes" id="UP001611075"/>
    </source>
</evidence>
<keyword evidence="2" id="KW-1185">Reference proteome</keyword>